<feature type="compositionally biased region" description="Low complexity" evidence="1">
    <location>
        <begin position="86"/>
        <end position="107"/>
    </location>
</feature>
<evidence type="ECO:0000313" key="3">
    <source>
        <dbReference type="EMBL" id="MDQ0102019.1"/>
    </source>
</evidence>
<evidence type="ECO:0000256" key="2">
    <source>
        <dbReference type="SAM" id="Phobius"/>
    </source>
</evidence>
<feature type="transmembrane region" description="Helical" evidence="2">
    <location>
        <begin position="6"/>
        <end position="22"/>
    </location>
</feature>
<dbReference type="RefSeq" id="WP_306877762.1">
    <property type="nucleotide sequence ID" value="NZ_JAUSSW010000003.1"/>
</dbReference>
<accession>A0ABT9TK62</accession>
<keyword evidence="2" id="KW-0472">Membrane</keyword>
<name>A0ABT9TK62_PAENI</name>
<organism evidence="3 4">
    <name type="scientific">Paenarthrobacter nicotinovorans</name>
    <name type="common">Arthrobacter nicotinovorans</name>
    <dbReference type="NCBI Taxonomy" id="29320"/>
    <lineage>
        <taxon>Bacteria</taxon>
        <taxon>Bacillati</taxon>
        <taxon>Actinomycetota</taxon>
        <taxon>Actinomycetes</taxon>
        <taxon>Micrococcales</taxon>
        <taxon>Micrococcaceae</taxon>
        <taxon>Paenarthrobacter</taxon>
    </lineage>
</organism>
<keyword evidence="4" id="KW-1185">Reference proteome</keyword>
<protein>
    <recommendedName>
        <fullName evidence="5">SHOCT domain-containing protein</fullName>
    </recommendedName>
</protein>
<evidence type="ECO:0000313" key="4">
    <source>
        <dbReference type="Proteomes" id="UP001244563"/>
    </source>
</evidence>
<dbReference type="EMBL" id="JAUSSW010000003">
    <property type="protein sequence ID" value="MDQ0102019.1"/>
    <property type="molecule type" value="Genomic_DNA"/>
</dbReference>
<comment type="caution">
    <text evidence="3">The sequence shown here is derived from an EMBL/GenBank/DDBJ whole genome shotgun (WGS) entry which is preliminary data.</text>
</comment>
<sequence>MNNLIFWIIVCSWLIPMGIRMYNRSKARRLQNGNFRGQDYPQQGFPPQNYPPQDYPQQNYPGYPPGPAVIRPADEAPQVAPPSNASYPSGSYPSDSYPSDSYPSDSYRAGQPAPAPFPTAGSEPPGYRARKLAELDAKFTNGQIAMEDYMKQRGEIMNG</sequence>
<proteinExistence type="predicted"/>
<evidence type="ECO:0008006" key="5">
    <source>
        <dbReference type="Google" id="ProtNLM"/>
    </source>
</evidence>
<reference evidence="3 4" key="1">
    <citation type="submission" date="2023-07" db="EMBL/GenBank/DDBJ databases">
        <title>Sorghum-associated microbial communities from plants grown in Nebraska, USA.</title>
        <authorList>
            <person name="Schachtman D."/>
        </authorList>
    </citation>
    <scope>NUCLEOTIDE SEQUENCE [LARGE SCALE GENOMIC DNA]</scope>
    <source>
        <strain evidence="3 4">CC523</strain>
    </source>
</reference>
<keyword evidence="2" id="KW-1133">Transmembrane helix</keyword>
<keyword evidence="2" id="KW-0812">Transmembrane</keyword>
<feature type="region of interest" description="Disordered" evidence="1">
    <location>
        <begin position="34"/>
        <end position="127"/>
    </location>
</feature>
<evidence type="ECO:0000256" key="1">
    <source>
        <dbReference type="SAM" id="MobiDB-lite"/>
    </source>
</evidence>
<dbReference type="Proteomes" id="UP001244563">
    <property type="component" value="Unassembled WGS sequence"/>
</dbReference>
<gene>
    <name evidence="3" type="ORF">J2T10_001661</name>
</gene>